<feature type="transmembrane region" description="Helical" evidence="1">
    <location>
        <begin position="242"/>
        <end position="269"/>
    </location>
</feature>
<dbReference type="PANTHER" id="PTHR43592">
    <property type="entry name" value="CAAX AMINO TERMINAL PROTEASE"/>
    <property type="match status" value="1"/>
</dbReference>
<evidence type="ECO:0000313" key="3">
    <source>
        <dbReference type="EMBL" id="ALS59088.1"/>
    </source>
</evidence>
<dbReference type="InterPro" id="IPR003675">
    <property type="entry name" value="Rce1/LyrA-like_dom"/>
</dbReference>
<accession>A0ABM5WFS2</accession>
<keyword evidence="4" id="KW-1185">Reference proteome</keyword>
<keyword evidence="1" id="KW-0812">Transmembrane</keyword>
<feature type="domain" description="CAAX prenyl protease 2/Lysostaphin resistance protein A-like" evidence="2">
    <location>
        <begin position="134"/>
        <end position="219"/>
    </location>
</feature>
<feature type="transmembrane region" description="Helical" evidence="1">
    <location>
        <begin position="46"/>
        <end position="65"/>
    </location>
</feature>
<organism evidence="3 4">
    <name type="scientific">Pandoraea norimbergensis</name>
    <dbReference type="NCBI Taxonomy" id="93219"/>
    <lineage>
        <taxon>Bacteria</taxon>
        <taxon>Pseudomonadati</taxon>
        <taxon>Pseudomonadota</taxon>
        <taxon>Betaproteobacteria</taxon>
        <taxon>Burkholderiales</taxon>
        <taxon>Burkholderiaceae</taxon>
        <taxon>Pandoraea</taxon>
    </lineage>
</organism>
<dbReference type="RefSeq" id="WP_058376030.1">
    <property type="nucleotide sequence ID" value="NZ_CP013480.3"/>
</dbReference>
<gene>
    <name evidence="3" type="ORF">AT302_04255</name>
</gene>
<feature type="transmembrane region" description="Helical" evidence="1">
    <location>
        <begin position="208"/>
        <end position="230"/>
    </location>
</feature>
<reference evidence="4" key="1">
    <citation type="submission" date="2015-12" db="EMBL/GenBank/DDBJ databases">
        <title>Complete genome sequence of Pandoraea norimbergensis DSM 11628.</title>
        <authorList>
            <person name="Ee R."/>
            <person name="Lim Y.-L."/>
            <person name="Yong D."/>
            <person name="Yin W.-F."/>
            <person name="Chan K.-G."/>
        </authorList>
    </citation>
    <scope>NUCLEOTIDE SEQUENCE [LARGE SCALE GENOMIC DNA]</scope>
    <source>
        <strain evidence="4">DSM 11628</strain>
    </source>
</reference>
<name>A0ABM5WFS2_9BURK</name>
<keyword evidence="1" id="KW-1133">Transmembrane helix</keyword>
<evidence type="ECO:0000259" key="2">
    <source>
        <dbReference type="Pfam" id="PF02517"/>
    </source>
</evidence>
<protein>
    <recommendedName>
        <fullName evidence="2">CAAX prenyl protease 2/Lysostaphin resistance protein A-like domain-containing protein</fullName>
    </recommendedName>
</protein>
<evidence type="ECO:0000256" key="1">
    <source>
        <dbReference type="SAM" id="Phobius"/>
    </source>
</evidence>
<dbReference type="Proteomes" id="UP000060277">
    <property type="component" value="Chromosome"/>
</dbReference>
<sequence>MNNRPTEYCFPNLLEAFFVVIAIFFVEMVTDAIVVQLSYIVGIRPMAAYSIGRVLAYGLAFWAMLHYTKLSYRDLFHQGRASMRATLGLFTVPILLLTPGLLLLITVIGTGVEKMFPIGGWLQASNDFYRQTGLGSFVLVCLVAPFVEEMLYRGIILRSFLRQYPAGTAIAHSAAVFGLAHLNVYQFVVALIFGLVAGKLYERTRSLLPGILLHVFYNTAVVVSTMNLPTDEKNLTVFDMPALWWLLAIASGGAGALMLVKLLGGAAVVRAGAK</sequence>
<feature type="transmembrane region" description="Helical" evidence="1">
    <location>
        <begin position="12"/>
        <end position="40"/>
    </location>
</feature>
<feature type="transmembrane region" description="Helical" evidence="1">
    <location>
        <begin position="86"/>
        <end position="108"/>
    </location>
</feature>
<feature type="transmembrane region" description="Helical" evidence="1">
    <location>
        <begin position="184"/>
        <end position="201"/>
    </location>
</feature>
<dbReference type="EMBL" id="CP013480">
    <property type="protein sequence ID" value="ALS59088.1"/>
    <property type="molecule type" value="Genomic_DNA"/>
</dbReference>
<keyword evidence="1" id="KW-0472">Membrane</keyword>
<evidence type="ECO:0000313" key="4">
    <source>
        <dbReference type="Proteomes" id="UP000060277"/>
    </source>
</evidence>
<dbReference type="PANTHER" id="PTHR43592:SF15">
    <property type="entry name" value="CAAX AMINO TERMINAL PROTEASE FAMILY PROTEIN"/>
    <property type="match status" value="1"/>
</dbReference>
<proteinExistence type="predicted"/>
<dbReference type="Pfam" id="PF02517">
    <property type="entry name" value="Rce1-like"/>
    <property type="match status" value="1"/>
</dbReference>